<protein>
    <submittedName>
        <fullName evidence="8">Efflux RND transporter periplasmic adaptor subunit</fullName>
    </submittedName>
</protein>
<dbReference type="GO" id="GO:0046914">
    <property type="term" value="F:transition metal ion binding"/>
    <property type="evidence" value="ECO:0007669"/>
    <property type="project" value="TreeGrafter"/>
</dbReference>
<dbReference type="GO" id="GO:0060003">
    <property type="term" value="P:copper ion export"/>
    <property type="evidence" value="ECO:0007669"/>
    <property type="project" value="TreeGrafter"/>
</dbReference>
<keyword evidence="2" id="KW-0813">Transport</keyword>
<dbReference type="InterPro" id="IPR058649">
    <property type="entry name" value="CzcB_C"/>
</dbReference>
<reference evidence="8 9" key="1">
    <citation type="submission" date="2020-01" db="EMBL/GenBank/DDBJ databases">
        <authorList>
            <person name="Kim M."/>
        </authorList>
    </citation>
    <scope>NUCLEOTIDE SEQUENCE [LARGE SCALE GENOMIC DNA]</scope>
    <source>
        <strain evidence="8 9">BT10</strain>
    </source>
</reference>
<accession>A0A6P1NZN0</accession>
<dbReference type="Gene3D" id="2.40.420.20">
    <property type="match status" value="1"/>
</dbReference>
<dbReference type="EMBL" id="CP047897">
    <property type="protein sequence ID" value="QHL87964.1"/>
    <property type="molecule type" value="Genomic_DNA"/>
</dbReference>
<gene>
    <name evidence="8" type="ORF">GU926_11190</name>
</gene>
<dbReference type="InterPro" id="IPR058792">
    <property type="entry name" value="Beta-barrel_RND_2"/>
</dbReference>
<dbReference type="PANTHER" id="PTHR30097:SF15">
    <property type="entry name" value="CATION EFFLUX SYSTEM PROTEIN CUSB"/>
    <property type="match status" value="1"/>
</dbReference>
<keyword evidence="9" id="KW-1185">Reference proteome</keyword>
<dbReference type="RefSeq" id="WP_160691872.1">
    <property type="nucleotide sequence ID" value="NZ_CP047897.1"/>
</dbReference>
<dbReference type="PANTHER" id="PTHR30097">
    <property type="entry name" value="CATION EFFLUX SYSTEM PROTEIN CUSB"/>
    <property type="match status" value="1"/>
</dbReference>
<keyword evidence="3" id="KW-0732">Signal</keyword>
<dbReference type="Pfam" id="PF19335">
    <property type="entry name" value="HMBD"/>
    <property type="match status" value="2"/>
</dbReference>
<evidence type="ECO:0000313" key="9">
    <source>
        <dbReference type="Proteomes" id="UP000464214"/>
    </source>
</evidence>
<evidence type="ECO:0000256" key="1">
    <source>
        <dbReference type="ARBA" id="ARBA00009477"/>
    </source>
</evidence>
<evidence type="ECO:0000313" key="8">
    <source>
        <dbReference type="EMBL" id="QHL87964.1"/>
    </source>
</evidence>
<dbReference type="Pfam" id="PF25919">
    <property type="entry name" value="BSH_CusB"/>
    <property type="match status" value="1"/>
</dbReference>
<evidence type="ECO:0000259" key="6">
    <source>
        <dbReference type="Pfam" id="PF25954"/>
    </source>
</evidence>
<evidence type="ECO:0000256" key="2">
    <source>
        <dbReference type="ARBA" id="ARBA00022448"/>
    </source>
</evidence>
<feature type="domain" description="CzcB-like C-terminal circularly permuted SH3-like" evidence="7">
    <location>
        <begin position="364"/>
        <end position="421"/>
    </location>
</feature>
<evidence type="ECO:0000256" key="3">
    <source>
        <dbReference type="SAM" id="SignalP"/>
    </source>
</evidence>
<organism evidence="8 9">
    <name type="scientific">Nibribacter ruber</name>
    <dbReference type="NCBI Taxonomy" id="2698458"/>
    <lineage>
        <taxon>Bacteria</taxon>
        <taxon>Pseudomonadati</taxon>
        <taxon>Bacteroidota</taxon>
        <taxon>Cytophagia</taxon>
        <taxon>Cytophagales</taxon>
        <taxon>Hymenobacteraceae</taxon>
        <taxon>Nibribacter</taxon>
    </lineage>
</organism>
<dbReference type="InterPro" id="IPR045800">
    <property type="entry name" value="HMBD"/>
</dbReference>
<dbReference type="GO" id="GO:0030288">
    <property type="term" value="C:outer membrane-bounded periplasmic space"/>
    <property type="evidence" value="ECO:0007669"/>
    <property type="project" value="TreeGrafter"/>
</dbReference>
<proteinExistence type="inferred from homology"/>
<sequence>MKHIKNLFTVLLATLFLMACTKTDEHAHATEDASYTCPMHPQIVEGEPGSCPICGMDLVLVQKQKKEPETASAFTCPMHPQIVEDKAGSCPICGMDLVPVKKQSTKGEEVSIMLSESQIKLGNISTQTVRQGQVGSSTVLTGRLVVDQTQADVISSRAAGRIERLYVKETGQSIRKGQPIYDLYSETLLTLEQEYLLALDQVKAFPGERQFASILDAAKRKLLLTGLTNAQVNRIARTRKLDARITFVAPSSGTVTEIAAAEGVYVAEGSPLYRISRFNTIWAEAELYAGEAGALKIGTPVDVIVAGSKMPIKTKISFINPEFRKNSQVVIARASVPNPGGGLIPGTQATMTVGAQVREALTLPLDAVIRDSKGAHVWVKIGENTFSPRRVELGEESANRVAIASGLQPRDTIVVTGAYLLYSEYVLKQGADPMAGHNH</sequence>
<feature type="domain" description="CusB-like beta-barrel" evidence="6">
    <location>
        <begin position="280"/>
        <end position="355"/>
    </location>
</feature>
<dbReference type="KEGG" id="nib:GU926_11190"/>
<dbReference type="Pfam" id="PF25975">
    <property type="entry name" value="CzcB_C"/>
    <property type="match status" value="1"/>
</dbReference>
<dbReference type="InterPro" id="IPR006143">
    <property type="entry name" value="RND_pump_MFP"/>
</dbReference>
<dbReference type="Pfam" id="PF25954">
    <property type="entry name" value="Beta-barrel_RND_2"/>
    <property type="match status" value="1"/>
</dbReference>
<dbReference type="SUPFAM" id="SSF111369">
    <property type="entry name" value="HlyD-like secretion proteins"/>
    <property type="match status" value="1"/>
</dbReference>
<dbReference type="GO" id="GO:0022857">
    <property type="term" value="F:transmembrane transporter activity"/>
    <property type="evidence" value="ECO:0007669"/>
    <property type="project" value="InterPro"/>
</dbReference>
<dbReference type="AlphaFoldDB" id="A0A6P1NZN0"/>
<comment type="similarity">
    <text evidence="1">Belongs to the membrane fusion protein (MFP) (TC 8.A.1) family.</text>
</comment>
<dbReference type="PROSITE" id="PS51257">
    <property type="entry name" value="PROKAR_LIPOPROTEIN"/>
    <property type="match status" value="1"/>
</dbReference>
<dbReference type="InterPro" id="IPR051909">
    <property type="entry name" value="MFP_Cation_Efflux"/>
</dbReference>
<name>A0A6P1NZN0_9BACT</name>
<feature type="signal peptide" evidence="3">
    <location>
        <begin position="1"/>
        <end position="19"/>
    </location>
</feature>
<dbReference type="GO" id="GO:0016020">
    <property type="term" value="C:membrane"/>
    <property type="evidence" value="ECO:0007669"/>
    <property type="project" value="InterPro"/>
</dbReference>
<dbReference type="Proteomes" id="UP000464214">
    <property type="component" value="Chromosome"/>
</dbReference>
<dbReference type="Gene3D" id="2.40.30.170">
    <property type="match status" value="1"/>
</dbReference>
<dbReference type="NCBIfam" id="TIGR01730">
    <property type="entry name" value="RND_mfp"/>
    <property type="match status" value="1"/>
</dbReference>
<feature type="domain" description="Heavy metal binding" evidence="4">
    <location>
        <begin position="74"/>
        <end position="100"/>
    </location>
</feature>
<feature type="domain" description="Heavy metal binding" evidence="4">
    <location>
        <begin position="35"/>
        <end position="59"/>
    </location>
</feature>
<evidence type="ECO:0000259" key="4">
    <source>
        <dbReference type="Pfam" id="PF19335"/>
    </source>
</evidence>
<evidence type="ECO:0000259" key="7">
    <source>
        <dbReference type="Pfam" id="PF25975"/>
    </source>
</evidence>
<dbReference type="GO" id="GO:0015679">
    <property type="term" value="P:plasma membrane copper ion transport"/>
    <property type="evidence" value="ECO:0007669"/>
    <property type="project" value="TreeGrafter"/>
</dbReference>
<dbReference type="InterPro" id="IPR058790">
    <property type="entry name" value="BSH_CusB"/>
</dbReference>
<feature type="chain" id="PRO_5026850485" evidence="3">
    <location>
        <begin position="20"/>
        <end position="439"/>
    </location>
</feature>
<evidence type="ECO:0000259" key="5">
    <source>
        <dbReference type="Pfam" id="PF25919"/>
    </source>
</evidence>
<feature type="domain" description="CusB-like barrel-sandwich hybrid" evidence="5">
    <location>
        <begin position="152"/>
        <end position="275"/>
    </location>
</feature>